<dbReference type="AlphaFoldDB" id="A0AAD9WI03"/>
<keyword evidence="2" id="KW-1185">Reference proteome</keyword>
<proteinExistence type="predicted"/>
<reference evidence="1" key="1">
    <citation type="submission" date="2023-06" db="EMBL/GenBank/DDBJ databases">
        <title>Draft genome of Marssonina rosae.</title>
        <authorList>
            <person name="Cheng Q."/>
        </authorList>
    </citation>
    <scope>NUCLEOTIDE SEQUENCE</scope>
    <source>
        <strain evidence="1">R4</strain>
    </source>
</reference>
<dbReference type="Proteomes" id="UP001285354">
    <property type="component" value="Unassembled WGS sequence"/>
</dbReference>
<evidence type="ECO:0000313" key="1">
    <source>
        <dbReference type="EMBL" id="KAK2630274.1"/>
    </source>
</evidence>
<dbReference type="EMBL" id="JAUBYV010000001">
    <property type="protein sequence ID" value="KAK2630274.1"/>
    <property type="molecule type" value="Genomic_DNA"/>
</dbReference>
<name>A0AAD9WI03_9HELO</name>
<comment type="caution">
    <text evidence="1">The sequence shown here is derived from an EMBL/GenBank/DDBJ whole genome shotgun (WGS) entry which is preliminary data.</text>
</comment>
<protein>
    <submittedName>
        <fullName evidence="1">Uncharacterized protein</fullName>
    </submittedName>
</protein>
<gene>
    <name evidence="1" type="ORF">QTJ16_001094</name>
</gene>
<organism evidence="1 2">
    <name type="scientific">Diplocarpon rosae</name>
    <dbReference type="NCBI Taxonomy" id="946125"/>
    <lineage>
        <taxon>Eukaryota</taxon>
        <taxon>Fungi</taxon>
        <taxon>Dikarya</taxon>
        <taxon>Ascomycota</taxon>
        <taxon>Pezizomycotina</taxon>
        <taxon>Leotiomycetes</taxon>
        <taxon>Helotiales</taxon>
        <taxon>Drepanopezizaceae</taxon>
        <taxon>Diplocarpon</taxon>
    </lineage>
</organism>
<accession>A0AAD9WI03</accession>
<evidence type="ECO:0000313" key="2">
    <source>
        <dbReference type="Proteomes" id="UP001285354"/>
    </source>
</evidence>
<sequence>MIFRTAELKVISLSQWSHMAQSKLYQKFALNPTMSRQPLFAKAQELDVPAFIHPLLHQRICEIITREAITMAPSSFGWGWHPEIHIHTLRLFRRQTV</sequence>